<name>A0A382VVA6_9ZZZZ</name>
<protein>
    <submittedName>
        <fullName evidence="1">Uncharacterized protein</fullName>
    </submittedName>
</protein>
<gene>
    <name evidence="1" type="ORF">METZ01_LOCUS403218</name>
</gene>
<organism evidence="1">
    <name type="scientific">marine metagenome</name>
    <dbReference type="NCBI Taxonomy" id="408172"/>
    <lineage>
        <taxon>unclassified sequences</taxon>
        <taxon>metagenomes</taxon>
        <taxon>ecological metagenomes</taxon>
    </lineage>
</organism>
<dbReference type="EMBL" id="UINC01154854">
    <property type="protein sequence ID" value="SVD50364.1"/>
    <property type="molecule type" value="Genomic_DNA"/>
</dbReference>
<accession>A0A382VVA6</accession>
<dbReference type="AlphaFoldDB" id="A0A382VVA6"/>
<sequence>DKFITFTVALMGDLSKNFCGFVLSTSK</sequence>
<evidence type="ECO:0000313" key="1">
    <source>
        <dbReference type="EMBL" id="SVD50364.1"/>
    </source>
</evidence>
<proteinExistence type="predicted"/>
<reference evidence="1" key="1">
    <citation type="submission" date="2018-05" db="EMBL/GenBank/DDBJ databases">
        <authorList>
            <person name="Lanie J.A."/>
            <person name="Ng W.-L."/>
            <person name="Kazmierczak K.M."/>
            <person name="Andrzejewski T.M."/>
            <person name="Davidsen T.M."/>
            <person name="Wayne K.J."/>
            <person name="Tettelin H."/>
            <person name="Glass J.I."/>
            <person name="Rusch D."/>
            <person name="Podicherti R."/>
            <person name="Tsui H.-C.T."/>
            <person name="Winkler M.E."/>
        </authorList>
    </citation>
    <scope>NUCLEOTIDE SEQUENCE</scope>
</reference>
<feature type="non-terminal residue" evidence="1">
    <location>
        <position position="1"/>
    </location>
</feature>